<accession>A0A0F9LPF5</accession>
<proteinExistence type="predicted"/>
<dbReference type="AlphaFoldDB" id="A0A0F9LPF5"/>
<sequence length="75" mass="9047">MNNIPSFLYYKIWNDEILNERLEKGDQLLLFRVSNIGNKKGLETFHESKLIDLFKSYKKHDLELLYKMKYGLSNF</sequence>
<name>A0A0F9LPF5_9ZZZZ</name>
<comment type="caution">
    <text evidence="1">The sequence shown here is derived from an EMBL/GenBank/DDBJ whole genome shotgun (WGS) entry which is preliminary data.</text>
</comment>
<reference evidence="1" key="1">
    <citation type="journal article" date="2015" name="Nature">
        <title>Complex archaea that bridge the gap between prokaryotes and eukaryotes.</title>
        <authorList>
            <person name="Spang A."/>
            <person name="Saw J.H."/>
            <person name="Jorgensen S.L."/>
            <person name="Zaremba-Niedzwiedzka K."/>
            <person name="Martijn J."/>
            <person name="Lind A.E."/>
            <person name="van Eijk R."/>
            <person name="Schleper C."/>
            <person name="Guy L."/>
            <person name="Ettema T.J."/>
        </authorList>
    </citation>
    <scope>NUCLEOTIDE SEQUENCE</scope>
</reference>
<evidence type="ECO:0000313" key="1">
    <source>
        <dbReference type="EMBL" id="KKM96944.1"/>
    </source>
</evidence>
<protein>
    <submittedName>
        <fullName evidence="1">Uncharacterized protein</fullName>
    </submittedName>
</protein>
<dbReference type="EMBL" id="LAZR01005813">
    <property type="protein sequence ID" value="KKM96944.1"/>
    <property type="molecule type" value="Genomic_DNA"/>
</dbReference>
<gene>
    <name evidence="1" type="ORF">LCGC14_1173060</name>
</gene>
<organism evidence="1">
    <name type="scientific">marine sediment metagenome</name>
    <dbReference type="NCBI Taxonomy" id="412755"/>
    <lineage>
        <taxon>unclassified sequences</taxon>
        <taxon>metagenomes</taxon>
        <taxon>ecological metagenomes</taxon>
    </lineage>
</organism>